<evidence type="ECO:0000313" key="2">
    <source>
        <dbReference type="EMBL" id="TDM12567.1"/>
    </source>
</evidence>
<comment type="caution">
    <text evidence="2">The sequence shown here is derived from an EMBL/GenBank/DDBJ whole genome shotgun (WGS) entry which is preliminary data.</text>
</comment>
<dbReference type="Proteomes" id="UP000294802">
    <property type="component" value="Unassembled WGS sequence"/>
</dbReference>
<keyword evidence="3" id="KW-1185">Reference proteome</keyword>
<evidence type="ECO:0000259" key="1">
    <source>
        <dbReference type="Pfam" id="PF00085"/>
    </source>
</evidence>
<dbReference type="InterPro" id="IPR036249">
    <property type="entry name" value="Thioredoxin-like_sf"/>
</dbReference>
<dbReference type="Pfam" id="PF00085">
    <property type="entry name" value="Thioredoxin"/>
    <property type="match status" value="1"/>
</dbReference>
<reference evidence="2 3" key="1">
    <citation type="submission" date="2019-01" db="EMBL/GenBank/DDBJ databases">
        <title>Draft genome sequences of the type strains of six Macrococcus species.</title>
        <authorList>
            <person name="Mazhar S."/>
            <person name="Altermann E."/>
            <person name="Hill C."/>
            <person name="Mcauliffe O."/>
        </authorList>
    </citation>
    <scope>NUCLEOTIDE SEQUENCE [LARGE SCALE GENOMIC DNA]</scope>
    <source>
        <strain evidence="2 3">CCM4815</strain>
    </source>
</reference>
<dbReference type="CDD" id="cd02947">
    <property type="entry name" value="TRX_family"/>
    <property type="match status" value="1"/>
</dbReference>
<organism evidence="2 3">
    <name type="scientific">Macrococcus lamae</name>
    <dbReference type="NCBI Taxonomy" id="198484"/>
    <lineage>
        <taxon>Bacteria</taxon>
        <taxon>Bacillati</taxon>
        <taxon>Bacillota</taxon>
        <taxon>Bacilli</taxon>
        <taxon>Bacillales</taxon>
        <taxon>Staphylococcaceae</taxon>
        <taxon>Macrococcus</taxon>
    </lineage>
</organism>
<dbReference type="AlphaFoldDB" id="A0A4R6BW68"/>
<dbReference type="SUPFAM" id="SSF52833">
    <property type="entry name" value="Thioredoxin-like"/>
    <property type="match status" value="1"/>
</dbReference>
<protein>
    <submittedName>
        <fullName evidence="2">Thioredoxin</fullName>
    </submittedName>
</protein>
<proteinExistence type="predicted"/>
<gene>
    <name evidence="2" type="ORF">ERX29_02860</name>
</gene>
<accession>A0A4R6BW68</accession>
<feature type="domain" description="Thioredoxin" evidence="1">
    <location>
        <begin position="20"/>
        <end position="93"/>
    </location>
</feature>
<dbReference type="RefSeq" id="WP_133443178.1">
    <property type="nucleotide sequence ID" value="NZ_SCWB01000003.1"/>
</dbReference>
<sequence>MSIKQYLPGSPPGDTYMIFGYTPLCGTCKVAERMVDVLTELMKAPVVKLDMNFVPQFAQDFKVMSVPVLFFIRNDEVKAQITRFESVTNLYEIVNKALTE</sequence>
<dbReference type="Gene3D" id="3.40.30.10">
    <property type="entry name" value="Glutaredoxin"/>
    <property type="match status" value="1"/>
</dbReference>
<name>A0A4R6BW68_9STAP</name>
<dbReference type="EMBL" id="SCWB01000003">
    <property type="protein sequence ID" value="TDM12567.1"/>
    <property type="molecule type" value="Genomic_DNA"/>
</dbReference>
<evidence type="ECO:0000313" key="3">
    <source>
        <dbReference type="Proteomes" id="UP000294802"/>
    </source>
</evidence>
<dbReference type="InterPro" id="IPR013766">
    <property type="entry name" value="Thioredoxin_domain"/>
</dbReference>
<dbReference type="OrthoDB" id="5784238at2"/>